<feature type="repeat" description="WD" evidence="3">
    <location>
        <begin position="1065"/>
        <end position="1094"/>
    </location>
</feature>
<accession>A0A7W7R803</accession>
<feature type="repeat" description="WD" evidence="3">
    <location>
        <begin position="1014"/>
        <end position="1047"/>
    </location>
</feature>
<dbReference type="PROSITE" id="PS50294">
    <property type="entry name" value="WD_REPEATS_REGION"/>
    <property type="match status" value="13"/>
</dbReference>
<dbReference type="InterPro" id="IPR049052">
    <property type="entry name" value="nSTAND1"/>
</dbReference>
<feature type="repeat" description="WD" evidence="3">
    <location>
        <begin position="1095"/>
        <end position="1136"/>
    </location>
</feature>
<comment type="caution">
    <text evidence="6">The sequence shown here is derived from an EMBL/GenBank/DDBJ whole genome shotgun (WGS) entry which is preliminary data.</text>
</comment>
<keyword evidence="1 3" id="KW-0853">WD repeat</keyword>
<dbReference type="PANTHER" id="PTHR44019">
    <property type="entry name" value="WD REPEAT-CONTAINING PROTEIN 55"/>
    <property type="match status" value="1"/>
</dbReference>
<gene>
    <name evidence="6" type="ORF">FHR34_006105</name>
</gene>
<feature type="repeat" description="WD" evidence="3">
    <location>
        <begin position="930"/>
        <end position="971"/>
    </location>
</feature>
<evidence type="ECO:0000256" key="4">
    <source>
        <dbReference type="SAM" id="MobiDB-lite"/>
    </source>
</evidence>
<feature type="repeat" description="WD" evidence="3">
    <location>
        <begin position="1179"/>
        <end position="1220"/>
    </location>
</feature>
<feature type="repeat" description="WD" evidence="3">
    <location>
        <begin position="762"/>
        <end position="803"/>
    </location>
</feature>
<dbReference type="Pfam" id="PF20703">
    <property type="entry name" value="nSTAND1"/>
    <property type="match status" value="2"/>
</dbReference>
<dbReference type="Gene3D" id="2.130.10.10">
    <property type="entry name" value="YVTN repeat-like/Quinoprotein amine dehydrogenase"/>
    <property type="match status" value="6"/>
</dbReference>
<dbReference type="SUPFAM" id="SSF50978">
    <property type="entry name" value="WD40 repeat-like"/>
    <property type="match status" value="2"/>
</dbReference>
<dbReference type="Pfam" id="PF00400">
    <property type="entry name" value="WD40"/>
    <property type="match status" value="11"/>
</dbReference>
<dbReference type="InterPro" id="IPR001387">
    <property type="entry name" value="Cro/C1-type_HTH"/>
</dbReference>
<organism evidence="6 7">
    <name type="scientific">Kitasatospora kifunensis</name>
    <name type="common">Streptomyces kifunensis</name>
    <dbReference type="NCBI Taxonomy" id="58351"/>
    <lineage>
        <taxon>Bacteria</taxon>
        <taxon>Bacillati</taxon>
        <taxon>Actinomycetota</taxon>
        <taxon>Actinomycetes</taxon>
        <taxon>Kitasatosporales</taxon>
        <taxon>Streptomycetaceae</taxon>
        <taxon>Kitasatospora</taxon>
    </lineage>
</organism>
<feature type="repeat" description="WD" evidence="3">
    <location>
        <begin position="1305"/>
        <end position="1346"/>
    </location>
</feature>
<dbReference type="RefSeq" id="WP_184941072.1">
    <property type="nucleotide sequence ID" value="NZ_JACHJV010000001.1"/>
</dbReference>
<dbReference type="EMBL" id="JACHJV010000001">
    <property type="protein sequence ID" value="MBB4927112.1"/>
    <property type="molecule type" value="Genomic_DNA"/>
</dbReference>
<feature type="repeat" description="WD" evidence="3">
    <location>
        <begin position="1263"/>
        <end position="1295"/>
    </location>
</feature>
<evidence type="ECO:0000313" key="6">
    <source>
        <dbReference type="EMBL" id="MBB4927112.1"/>
    </source>
</evidence>
<evidence type="ECO:0000259" key="5">
    <source>
        <dbReference type="PROSITE" id="PS50943"/>
    </source>
</evidence>
<feature type="domain" description="HTH cro/C1-type" evidence="5">
    <location>
        <begin position="56"/>
        <end position="110"/>
    </location>
</feature>
<dbReference type="Pfam" id="PF23342">
    <property type="entry name" value="WDR90_beta-prop_4th"/>
    <property type="match status" value="1"/>
</dbReference>
<dbReference type="PROSITE" id="PS50943">
    <property type="entry name" value="HTH_CROC1"/>
    <property type="match status" value="1"/>
</dbReference>
<feature type="repeat" description="WD" evidence="3">
    <location>
        <begin position="804"/>
        <end position="837"/>
    </location>
</feature>
<dbReference type="SUPFAM" id="SSF47413">
    <property type="entry name" value="lambda repressor-like DNA-binding domains"/>
    <property type="match status" value="1"/>
</dbReference>
<feature type="region of interest" description="Disordered" evidence="4">
    <location>
        <begin position="470"/>
        <end position="507"/>
    </location>
</feature>
<evidence type="ECO:0000313" key="7">
    <source>
        <dbReference type="Proteomes" id="UP000540506"/>
    </source>
</evidence>
<proteinExistence type="predicted"/>
<name>A0A7W7R803_KITKI</name>
<feature type="repeat" description="WD" evidence="3">
    <location>
        <begin position="972"/>
        <end position="1013"/>
    </location>
</feature>
<reference evidence="6 7" key="1">
    <citation type="submission" date="2020-08" db="EMBL/GenBank/DDBJ databases">
        <title>Sequencing the genomes of 1000 actinobacteria strains.</title>
        <authorList>
            <person name="Klenk H.-P."/>
        </authorList>
    </citation>
    <scope>NUCLEOTIDE SEQUENCE [LARGE SCALE GENOMIC DNA]</scope>
    <source>
        <strain evidence="6 7">DSM 41654</strain>
    </source>
</reference>
<dbReference type="InterPro" id="IPR019775">
    <property type="entry name" value="WD40_repeat_CS"/>
</dbReference>
<evidence type="ECO:0000256" key="1">
    <source>
        <dbReference type="ARBA" id="ARBA00022574"/>
    </source>
</evidence>
<dbReference type="InterPro" id="IPR020472">
    <property type="entry name" value="WD40_PAC1"/>
</dbReference>
<dbReference type="InterPro" id="IPR050505">
    <property type="entry name" value="WDR55/POC1"/>
</dbReference>
<dbReference type="InterPro" id="IPR036322">
    <property type="entry name" value="WD40_repeat_dom_sf"/>
</dbReference>
<dbReference type="Gene3D" id="1.10.260.40">
    <property type="entry name" value="lambda repressor-like DNA-binding domains"/>
    <property type="match status" value="1"/>
</dbReference>
<dbReference type="InterPro" id="IPR001680">
    <property type="entry name" value="WD40_rpt"/>
</dbReference>
<protein>
    <submittedName>
        <fullName evidence="6">WD40 repeat protein/transcriptional regulator with XRE-family HTH domain</fullName>
    </submittedName>
</protein>
<keyword evidence="7" id="KW-1185">Reference proteome</keyword>
<feature type="compositionally biased region" description="Basic and acidic residues" evidence="4">
    <location>
        <begin position="470"/>
        <end position="481"/>
    </location>
</feature>
<dbReference type="SMART" id="SM00530">
    <property type="entry name" value="HTH_XRE"/>
    <property type="match status" value="1"/>
</dbReference>
<dbReference type="Pfam" id="PF13560">
    <property type="entry name" value="HTH_31"/>
    <property type="match status" value="1"/>
</dbReference>
<dbReference type="InterPro" id="IPR055440">
    <property type="entry name" value="Beta-prop_WDR90_4th"/>
</dbReference>
<feature type="repeat" description="WD" evidence="3">
    <location>
        <begin position="1221"/>
        <end position="1262"/>
    </location>
</feature>
<evidence type="ECO:0000256" key="3">
    <source>
        <dbReference type="PROSITE-ProRule" id="PRU00221"/>
    </source>
</evidence>
<dbReference type="GO" id="GO:0003677">
    <property type="term" value="F:DNA binding"/>
    <property type="evidence" value="ECO:0007669"/>
    <property type="project" value="InterPro"/>
</dbReference>
<feature type="repeat" description="WD" evidence="3">
    <location>
        <begin position="1137"/>
        <end position="1178"/>
    </location>
</feature>
<dbReference type="PROSITE" id="PS50082">
    <property type="entry name" value="WD_REPEATS_2"/>
    <property type="match status" value="14"/>
</dbReference>
<dbReference type="PRINTS" id="PR00320">
    <property type="entry name" value="GPROTEINBRPT"/>
</dbReference>
<evidence type="ECO:0000256" key="2">
    <source>
        <dbReference type="ARBA" id="ARBA00022737"/>
    </source>
</evidence>
<dbReference type="Proteomes" id="UP000540506">
    <property type="component" value="Unassembled WGS sequence"/>
</dbReference>
<dbReference type="PROSITE" id="PS00678">
    <property type="entry name" value="WD_REPEATS_1"/>
    <property type="match status" value="9"/>
</dbReference>
<feature type="repeat" description="WD" evidence="3">
    <location>
        <begin position="846"/>
        <end position="887"/>
    </location>
</feature>
<feature type="repeat" description="WD" evidence="3">
    <location>
        <begin position="888"/>
        <end position="929"/>
    </location>
</feature>
<feature type="region of interest" description="Disordered" evidence="4">
    <location>
        <begin position="1"/>
        <end position="48"/>
    </location>
</feature>
<dbReference type="SMART" id="SM00320">
    <property type="entry name" value="WD40"/>
    <property type="match status" value="14"/>
</dbReference>
<dbReference type="CDD" id="cd00200">
    <property type="entry name" value="WD40"/>
    <property type="match status" value="3"/>
</dbReference>
<sequence>MDLIPPADGTRRSPAPSSAAPPPATASSAPVSPAAPAALAAPSPAAPCDEDFGSELRRLRTERGLSLSALSRLLHYSKGYLSKIENGTKPAGHDLARRCDELLHADGSLLRLAEATAPAGDPALTVTERPVPAAPSDLGVPCPYLGLAAFGPADTRWFAGRESALCALLDRLAERAGQGPLALVAPSGAGKSSLLRAGLVPALQRGALPSARPGARRVVVCTPTAQPLTTLRRLLDAGSASVAAASASLADASAPASALGLAVVVDQFEEVFTLCPDPAERRAFIQALDELATAPDGTPAAEATLVVLGVRADFCGRCLDHPELVPVFTRGLLALGPMTGAELHEAITRPAAEVGLLLEPGLVEVLLRDLGPVEPPHCLDPADHATATAALPLQPGVAGVLPLLSHALLATWQQREGRTLTVAGYLRTGGVHGAIAATAESLFAGLSADGRQTARQLLLRLVHVSEDNETTRHPVAHDQLVRRLPTPEPGDMADPSTATRPRPLSQRLPQWLSRRLSRRLPRPVSLRRLSLRQLLPTAAAPLPPPRRPQGEASPATAAVLNAFVQARLITVDSQTVLITHEALIRAWPRLRGWIHADRAGLLVRQQLAEAAVEWERERRDPTALYRGTRLAIASEHLRDPRRRAELTSTEADFLRAAHAQEAERQQTLRRQLRRRRQLLVTLAVLLLLAVAAGGVAYRQRTEALTERRTALSKALAAESAALAAGRPEESMLLADEAFRTAPTTEARGALLSTQSQAFTGRLFGHAGPVNEVAFSPDSTRLATASSDGTVKIWSVADRRLDTTLTGHGGPVRAVAFSPDGQTIASGSSDGTVRLWDVLGRRLPVTLFGNGGAVRTVAFSPDGRTVVSGGADRTVRLWDTTSHTLIAAMSGHTDEVLGVAYSPDGRLAASAGADRTIRLWDTSTHAPTAVLTGHGDEVLGVAFSPDGHTLASGGADRTVRLWDITNHTLLTTLTGHSDDVNGVAYTDDGATLVSASGDGTVRLWDLATRRVIATLCGHTDYVQGVAVSPDGKLIATAGFDQTAALWEIGAAALTVHPFTEIWQSVFSPDGRTVAAADAAHTVRLWDVARHALVGTLLGHSGSVFGVSFSPDGRLLASAGADQSIRLWDLTTRTQLATLTGHQGSVFAVAFSPDGRLLASAGEDRTVRLWDVRTRRPLGVLNGHTDFVNAVAFSPDGRLLASGSDDLTVRLWEVGAQRLLATLNGHTGSVRAVAFAPDGRSLASAGNDGTVRTWDPRDHSLTATLTGHTGSVRGVAFAPDGRTLASAGNDGTVRTWDTLRHTLSATLTGHTDAVWSVAFSPDGRTLASSGSDGTIRLWDSSTQDRTAGICRVVGVVSPEHWARLLPDQPYKPGC</sequence>
<dbReference type="PANTHER" id="PTHR44019:SF8">
    <property type="entry name" value="POC1 CENTRIOLAR PROTEIN HOMOLOG"/>
    <property type="match status" value="1"/>
</dbReference>
<keyword evidence="2" id="KW-0677">Repeat</keyword>
<dbReference type="InterPro" id="IPR015943">
    <property type="entry name" value="WD40/YVTN_repeat-like_dom_sf"/>
</dbReference>
<dbReference type="InterPro" id="IPR010982">
    <property type="entry name" value="Lambda_DNA-bd_dom_sf"/>
</dbReference>
<feature type="compositionally biased region" description="Low complexity" evidence="4">
    <location>
        <begin position="25"/>
        <end position="47"/>
    </location>
</feature>